<evidence type="ECO:0000256" key="2">
    <source>
        <dbReference type="ARBA" id="ARBA00023161"/>
    </source>
</evidence>
<evidence type="ECO:0000256" key="1">
    <source>
        <dbReference type="ARBA" id="ARBA00006443"/>
    </source>
</evidence>
<proteinExistence type="inferred from homology"/>
<protein>
    <recommendedName>
        <fullName evidence="3 4">Nonsense-mediated mRNA decay factor SMG8</fullName>
    </recommendedName>
</protein>
<dbReference type="EMBL" id="GEDV01009267">
    <property type="protein sequence ID" value="JAP79290.1"/>
    <property type="molecule type" value="Transcribed_RNA"/>
</dbReference>
<comment type="function">
    <text evidence="4">Involved in nonsense-mediated decay (NMD) of mRNAs containing premature stop codons.</text>
</comment>
<evidence type="ECO:0000313" key="6">
    <source>
        <dbReference type="EMBL" id="JAP79290.1"/>
    </source>
</evidence>
<organism evidence="6">
    <name type="scientific">Rhipicephalus appendiculatus</name>
    <name type="common">Brown ear tick</name>
    <dbReference type="NCBI Taxonomy" id="34631"/>
    <lineage>
        <taxon>Eukaryota</taxon>
        <taxon>Metazoa</taxon>
        <taxon>Ecdysozoa</taxon>
        <taxon>Arthropoda</taxon>
        <taxon>Chelicerata</taxon>
        <taxon>Arachnida</taxon>
        <taxon>Acari</taxon>
        <taxon>Parasitiformes</taxon>
        <taxon>Ixodida</taxon>
        <taxon>Ixodoidea</taxon>
        <taxon>Ixodidae</taxon>
        <taxon>Rhipicephalinae</taxon>
        <taxon>Rhipicephalus</taxon>
        <taxon>Rhipicephalus</taxon>
    </lineage>
</organism>
<dbReference type="AlphaFoldDB" id="A0A131YLH9"/>
<keyword evidence="2 4" id="KW-0866">Nonsense-mediated mRNA decay</keyword>
<evidence type="ECO:0000256" key="5">
    <source>
        <dbReference type="SAM" id="MobiDB-lite"/>
    </source>
</evidence>
<dbReference type="InterPro" id="IPR019354">
    <property type="entry name" value="SMG8-like"/>
</dbReference>
<feature type="compositionally biased region" description="Basic and acidic residues" evidence="5">
    <location>
        <begin position="597"/>
        <end position="607"/>
    </location>
</feature>
<dbReference type="Pfam" id="PF10220">
    <property type="entry name" value="Smg8_Smg9"/>
    <property type="match status" value="1"/>
</dbReference>
<dbReference type="PANTHER" id="PTHR13091:SF0">
    <property type="entry name" value="NONSENSE-MEDIATED MRNA DECAY FACTOR SMG8"/>
    <property type="match status" value="1"/>
</dbReference>
<dbReference type="GO" id="GO:0000184">
    <property type="term" value="P:nuclear-transcribed mRNA catabolic process, nonsense-mediated decay"/>
    <property type="evidence" value="ECO:0007669"/>
    <property type="project" value="UniProtKB-UniRule"/>
</dbReference>
<feature type="region of interest" description="Disordered" evidence="5">
    <location>
        <begin position="586"/>
        <end position="677"/>
    </location>
</feature>
<name>A0A131YLH9_RHIAP</name>
<sequence>MSGQRLAQSPVQAEPKPLCHLNMAPSSKNAKPAPYGHRFSVSRIEDILPELSTAHKEKVCIVSFIGKTTLKGSCVKASLIDDVLGNNVLEPELGVEDDTGTDDFRIEGFYHRETRVIFLYCIGMFDSACLVQACRRLEGDLHEKSFLEVWNDFHCTVAQAMLYLFHLSHLVVIVHPTSTLDVSYVHLFRTLDNIRVNCQQDVSDALKSCPVSSEWVQNGRPCSPRVLFVFLTCPLEGSTSELLDVRVKTKPSKLSPIKKLEHSLEDQVYRILRKSRVITNISGNSLFAVPANQEFVYVRTTSSVREDMVDFFLQKLKDFCSPDYDDALSEDFLSLSLGGADEASSQEHSFPAFLWQHIEMALSKGFDDNVGRHPVPADFELPTVSTWFKVATKLRDFFLSATSMAGSAMVSSLKASLDIDVRFSEGRCGKVLPLATSAYQEGLPTHYTAEYHERKLARAFQMFSTHARGPAFQRYAQQLKEDCDLVWKSGRQMCEVLSLTGNHCINPVHRTPENADEVSIEECPLLMPHRSQVVLVSTCNCGRQQSTREDPFILKAANYDFYLRVSADCCGVLERINFPAFEPSAADQEQAAADEGEAPHVELEPPRSRSRAKSLSHSESSSRSASPLSESDFSSQSPVSSNDSDSASSDHDDSDKSISLSDARTQQTDDPDDDDAAKAALVPSNTEYLPGMLHSLSPPGLLPSYSSWSLVCLGPSSLYSHNIGIQDQPGFVAGTNFLLPWDVAVKVDKDRWPSLWEGKRAQTWKGKKNGKGDGMQFTVKVFIGVEYECHHGHRFMCSSPERMLRTTSTGLVKDNANKIANSHMPLYFPCLCRSAKPQVAQLMRLHIVTPKAPVHVTLNPRVQPGPSAPVFFPGNKEPVKLSQSAYWVLRLPFVYEGDAGPYLPPRDGVPCEGARLLSSCYGIVEQAPIR</sequence>
<evidence type="ECO:0000256" key="3">
    <source>
        <dbReference type="ARBA" id="ARBA00029509"/>
    </source>
</evidence>
<accession>A0A131YLH9</accession>
<evidence type="ECO:0000256" key="4">
    <source>
        <dbReference type="RuleBase" id="RU367133"/>
    </source>
</evidence>
<feature type="compositionally biased region" description="Low complexity" evidence="5">
    <location>
        <begin position="657"/>
        <end position="668"/>
    </location>
</feature>
<dbReference type="PANTHER" id="PTHR13091">
    <property type="entry name" value="AMPLIFIED IN BREAST CANCER 2-RELATED"/>
    <property type="match status" value="1"/>
</dbReference>
<reference evidence="6" key="1">
    <citation type="journal article" date="2016" name="Ticks Tick Borne Dis.">
        <title>De novo assembly and annotation of the salivary gland transcriptome of Rhipicephalus appendiculatus male and female ticks during blood feeding.</title>
        <authorList>
            <person name="de Castro M.H."/>
            <person name="de Klerk D."/>
            <person name="Pienaar R."/>
            <person name="Latif A.A."/>
            <person name="Rees D.J."/>
            <person name="Mans B.J."/>
        </authorList>
    </citation>
    <scope>NUCLEOTIDE SEQUENCE</scope>
    <source>
        <tissue evidence="6">Salivary glands</tissue>
    </source>
</reference>
<comment type="similarity">
    <text evidence="1 4">Belongs to the SMG8 family.</text>
</comment>
<feature type="compositionally biased region" description="Low complexity" evidence="5">
    <location>
        <begin position="615"/>
        <end position="647"/>
    </location>
</feature>